<dbReference type="PROSITE" id="PS50294">
    <property type="entry name" value="WD_REPEATS_REGION"/>
    <property type="match status" value="3"/>
</dbReference>
<feature type="repeat" description="WD" evidence="3">
    <location>
        <begin position="1059"/>
        <end position="1100"/>
    </location>
</feature>
<dbReference type="SMART" id="SM00320">
    <property type="entry name" value="WD40"/>
    <property type="match status" value="8"/>
</dbReference>
<dbReference type="SMART" id="SM00800">
    <property type="entry name" value="uDENN"/>
    <property type="match status" value="1"/>
</dbReference>
<dbReference type="InterPro" id="IPR005112">
    <property type="entry name" value="dDENN_dom"/>
</dbReference>
<feature type="repeat" description="WD" evidence="3">
    <location>
        <begin position="896"/>
        <end position="926"/>
    </location>
</feature>
<dbReference type="FunFam" id="2.130.10.10:FF:000624">
    <property type="entry name" value="DENN domain and WD repeat-containing protein SCD1"/>
    <property type="match status" value="1"/>
</dbReference>
<dbReference type="Gene3D" id="3.30.450.200">
    <property type="match status" value="1"/>
</dbReference>
<dbReference type="PRINTS" id="PR00320">
    <property type="entry name" value="GPROTEINBRPT"/>
</dbReference>
<dbReference type="Gene3D" id="3.40.50.11500">
    <property type="match status" value="1"/>
</dbReference>
<dbReference type="SUPFAM" id="SSF50978">
    <property type="entry name" value="WD40 repeat-like"/>
    <property type="match status" value="1"/>
</dbReference>
<dbReference type="InterPro" id="IPR037516">
    <property type="entry name" value="Tripartite_DENN"/>
</dbReference>
<feature type="repeat" description="WD" evidence="3">
    <location>
        <begin position="1019"/>
        <end position="1058"/>
    </location>
</feature>
<dbReference type="InterPro" id="IPR043153">
    <property type="entry name" value="DENN_C"/>
</dbReference>
<dbReference type="CDD" id="cd00200">
    <property type="entry name" value="WD40"/>
    <property type="match status" value="1"/>
</dbReference>
<dbReference type="InterPro" id="IPR020472">
    <property type="entry name" value="WD40_PAC1"/>
</dbReference>
<dbReference type="AlphaFoldDB" id="A0A7I8L0U2"/>
<dbReference type="InterPro" id="IPR051696">
    <property type="entry name" value="DENN_Domain_GEFs"/>
</dbReference>
<accession>A0A7I8L0U2</accession>
<feature type="repeat" description="WD" evidence="3">
    <location>
        <begin position="866"/>
        <end position="884"/>
    </location>
</feature>
<dbReference type="SMART" id="SM00799">
    <property type="entry name" value="DENN"/>
    <property type="match status" value="1"/>
</dbReference>
<dbReference type="OrthoDB" id="6019893at2759"/>
<dbReference type="Pfam" id="PF02141">
    <property type="entry name" value="DENN"/>
    <property type="match status" value="1"/>
</dbReference>
<reference evidence="5" key="1">
    <citation type="submission" date="2020-02" db="EMBL/GenBank/DDBJ databases">
        <authorList>
            <person name="Scholz U."/>
            <person name="Mascher M."/>
            <person name="Fiebig A."/>
        </authorList>
    </citation>
    <scope>NUCLEOTIDE SEQUENCE</scope>
</reference>
<dbReference type="InterPro" id="IPR019775">
    <property type="entry name" value="WD40_repeat_CS"/>
</dbReference>
<dbReference type="InterPro" id="IPR001194">
    <property type="entry name" value="cDENN_dom"/>
</dbReference>
<evidence type="ECO:0000259" key="4">
    <source>
        <dbReference type="PROSITE" id="PS50211"/>
    </source>
</evidence>
<name>A0A7I8L0U2_SPIIN</name>
<evidence type="ECO:0000256" key="2">
    <source>
        <dbReference type="ARBA" id="ARBA00022737"/>
    </source>
</evidence>
<sequence>MSSRIFEYFVVCGIGPEIQTLDGEKGYHGTGYKYAVSLLDQFPATDHSLYPPPPPQLSTCVLPAGIEFYDSGIDSNDVSTCARSYPIVLTEGDGSKIYVSCIAFRDPVCKDICEAYGIPANSFADKCICLVSRYPSFSVLRDVLEELFNLCFSSVGSSLPLWDIIAHMVSNVPLPTPGKDRVLFAIDNCLLSVEAPPKEGLPHADISFQHLMQCLDVDNLIKLFTAVLLERRILLRSNKYALLTLVSEAICHLIYPFRWQHVYIPLLFFKGVEYIDAPTPYMMGLHSGVDTFGLTMDGVVIVDLEYNQITITEEIPPVPEPELGFLRGEITRLLHPKIVQIDQLKKSSGNVFDLHGKGSSRPWGQEHDIQLRLIFLKFFASLLSGYRNFIENSATHVFNSQAFLKKRARSTNQPPESMTMISQFLDSQGFSDYVERVATSDGNFNLLHKLQDAIGRGQSPAAILPSQGELEIITISDPEVGSEGSGAKYCYDRFPSNIRTEEQEEERRVILATASGNIDHSGKYAPSLPSLAVGLDPRAESLSPRERAAERERMVLDIKVKLQGLWVRLLKLGATEDPLSSFEYGTILALIESDAEGIGGSGFVECIREHIHSGWQCRLTEEQFIAVRELLKTAISRAASRNDLATIRDALEVSAEMYKKDSNNVPDYIQRQLISLSIWDDSRFWEAYFENLMECSSSKSVNYVILVTTQLFIVASHMAGLGIPDNDAWNVIETIGEKNNLGFKQLIKLRGLLSHIQQLRIGYWGFSAGKVQSILSYGLPSPRPQDATDESQQTTEASGVGRSWVQSMFSRDAASRINSLSRAQLPSPVQKKIQSSVRILKGHSGAITALHCVTRREVWDLVGDREDAGFFISGSTDCTVKIWDPSLRGAELRTTLKGHTRPIRAISSDRGRIVSGSDDHSVIVWDKHVFQPLEELKGHDAPVSCVRMLSGERVLTASHDGTVKMWDVRTDTCVATVGRGLSAILCMEYDDSTGILAVAGRDTVANIWDIRAGRQMHKLQGHTKWIRSIRMVGDTVLTGSDDWTARVWSISRGSCDAVLACHAGPILCVEHSPADKGIITGSIDGILRFWENEEGRIKCTKNVTIHSASILSINAGEHWLGIGASDNSMSLFHRPQERLGSFSSTGSKMAGWQLYRTPQKTLAVVRCVASDLDRKRICSGGRNGLLRLWEATINI</sequence>
<evidence type="ECO:0000256" key="1">
    <source>
        <dbReference type="ARBA" id="ARBA00022574"/>
    </source>
</evidence>
<dbReference type="PROSITE" id="PS00678">
    <property type="entry name" value="WD_REPEATS_1"/>
    <property type="match status" value="1"/>
</dbReference>
<dbReference type="EMBL" id="LR746272">
    <property type="protein sequence ID" value="CAA7402928.1"/>
    <property type="molecule type" value="Genomic_DNA"/>
</dbReference>
<feature type="repeat" description="WD" evidence="3">
    <location>
        <begin position="936"/>
        <end position="976"/>
    </location>
</feature>
<organism evidence="5 6">
    <name type="scientific">Spirodela intermedia</name>
    <name type="common">Intermediate duckweed</name>
    <dbReference type="NCBI Taxonomy" id="51605"/>
    <lineage>
        <taxon>Eukaryota</taxon>
        <taxon>Viridiplantae</taxon>
        <taxon>Streptophyta</taxon>
        <taxon>Embryophyta</taxon>
        <taxon>Tracheophyta</taxon>
        <taxon>Spermatophyta</taxon>
        <taxon>Magnoliopsida</taxon>
        <taxon>Liliopsida</taxon>
        <taxon>Araceae</taxon>
        <taxon>Lemnoideae</taxon>
        <taxon>Spirodela</taxon>
    </lineage>
</organism>
<dbReference type="Pfam" id="PF00400">
    <property type="entry name" value="WD40"/>
    <property type="match status" value="6"/>
</dbReference>
<dbReference type="SMART" id="SM00801">
    <property type="entry name" value="dDENN"/>
    <property type="match status" value="1"/>
</dbReference>
<feature type="domain" description="UDENN" evidence="4">
    <location>
        <begin position="19"/>
        <end position="445"/>
    </location>
</feature>
<dbReference type="PANTHER" id="PTHR12296:SF21">
    <property type="entry name" value="DENN DOMAIN-CONTAINING PROTEIN 3"/>
    <property type="match status" value="1"/>
</dbReference>
<protein>
    <recommendedName>
        <fullName evidence="4">UDENN domain-containing protein</fullName>
    </recommendedName>
</protein>
<dbReference type="Pfam" id="PF03456">
    <property type="entry name" value="uDENN"/>
    <property type="match status" value="1"/>
</dbReference>
<dbReference type="Gene3D" id="2.130.10.10">
    <property type="entry name" value="YVTN repeat-like/Quinoprotein amine dehydrogenase"/>
    <property type="match status" value="2"/>
</dbReference>
<dbReference type="InterPro" id="IPR015943">
    <property type="entry name" value="WD40/YVTN_repeat-like_dom_sf"/>
</dbReference>
<dbReference type="FunFam" id="2.130.10.10:FF:000360">
    <property type="entry name" value="DENN domain and WD repeat-containing protein SCD1"/>
    <property type="match status" value="1"/>
</dbReference>
<dbReference type="PANTHER" id="PTHR12296">
    <property type="entry name" value="DENN DOMAIN-CONTAINING PROTEIN 4"/>
    <property type="match status" value="1"/>
</dbReference>
<evidence type="ECO:0000313" key="5">
    <source>
        <dbReference type="EMBL" id="CAA7402928.1"/>
    </source>
</evidence>
<evidence type="ECO:0000313" key="6">
    <source>
        <dbReference type="Proteomes" id="UP000663760"/>
    </source>
</evidence>
<proteinExistence type="predicted"/>
<dbReference type="FunFam" id="3.30.450.200:FF:000006">
    <property type="entry name" value="DENN domain and WD repeat-containing protein SCD1"/>
    <property type="match status" value="1"/>
</dbReference>
<gene>
    <name evidence="5" type="ORF">SI8410_09013606</name>
</gene>
<dbReference type="InterPro" id="IPR005113">
    <property type="entry name" value="uDENN_dom"/>
</dbReference>
<dbReference type="InterPro" id="IPR001680">
    <property type="entry name" value="WD40_rpt"/>
</dbReference>
<keyword evidence="6" id="KW-1185">Reference proteome</keyword>
<keyword evidence="1 3" id="KW-0853">WD repeat</keyword>
<feature type="repeat" description="WD" evidence="3">
    <location>
        <begin position="982"/>
        <end position="1018"/>
    </location>
</feature>
<dbReference type="GO" id="GO:0032483">
    <property type="term" value="P:regulation of Rab protein signal transduction"/>
    <property type="evidence" value="ECO:0007669"/>
    <property type="project" value="TreeGrafter"/>
</dbReference>
<dbReference type="InterPro" id="IPR036322">
    <property type="entry name" value="WD40_repeat_dom_sf"/>
</dbReference>
<dbReference type="PROSITE" id="PS50211">
    <property type="entry name" value="DENN"/>
    <property type="match status" value="1"/>
</dbReference>
<dbReference type="GO" id="GO:0031410">
    <property type="term" value="C:cytoplasmic vesicle"/>
    <property type="evidence" value="ECO:0007669"/>
    <property type="project" value="TreeGrafter"/>
</dbReference>
<dbReference type="PROSITE" id="PS50082">
    <property type="entry name" value="WD_REPEATS_2"/>
    <property type="match status" value="6"/>
</dbReference>
<dbReference type="FunFam" id="3.40.50.11500:FF:000007">
    <property type="entry name" value="DENN domain and WD repeat-containing protein SCD1"/>
    <property type="match status" value="1"/>
</dbReference>
<dbReference type="Proteomes" id="UP000663760">
    <property type="component" value="Chromosome 9"/>
</dbReference>
<evidence type="ECO:0000256" key="3">
    <source>
        <dbReference type="PROSITE-ProRule" id="PRU00221"/>
    </source>
</evidence>
<keyword evidence="2" id="KW-0677">Repeat</keyword>